<protein>
    <recommendedName>
        <fullName evidence="5">Tetraspanin Tsp3</fullName>
    </recommendedName>
</protein>
<evidence type="ECO:0000313" key="3">
    <source>
        <dbReference type="EMBL" id="KAF2404887.1"/>
    </source>
</evidence>
<organism evidence="3 4">
    <name type="scientific">Trichodelitschia bisporula</name>
    <dbReference type="NCBI Taxonomy" id="703511"/>
    <lineage>
        <taxon>Eukaryota</taxon>
        <taxon>Fungi</taxon>
        <taxon>Dikarya</taxon>
        <taxon>Ascomycota</taxon>
        <taxon>Pezizomycotina</taxon>
        <taxon>Dothideomycetes</taxon>
        <taxon>Dothideomycetes incertae sedis</taxon>
        <taxon>Phaeotrichales</taxon>
        <taxon>Phaeotrichaceae</taxon>
        <taxon>Trichodelitschia</taxon>
    </lineage>
</organism>
<keyword evidence="2" id="KW-0472">Membrane</keyword>
<dbReference type="AlphaFoldDB" id="A0A6G1IA13"/>
<dbReference type="Proteomes" id="UP000799640">
    <property type="component" value="Unassembled WGS sequence"/>
</dbReference>
<evidence type="ECO:0000256" key="1">
    <source>
        <dbReference type="SAM" id="MobiDB-lite"/>
    </source>
</evidence>
<dbReference type="EMBL" id="ML996687">
    <property type="protein sequence ID" value="KAF2404887.1"/>
    <property type="molecule type" value="Genomic_DNA"/>
</dbReference>
<feature type="transmembrane region" description="Helical" evidence="2">
    <location>
        <begin position="181"/>
        <end position="204"/>
    </location>
</feature>
<accession>A0A6G1IA13</accession>
<feature type="transmembrane region" description="Helical" evidence="2">
    <location>
        <begin position="81"/>
        <end position="103"/>
    </location>
</feature>
<dbReference type="OrthoDB" id="71600at2759"/>
<keyword evidence="4" id="KW-1185">Reference proteome</keyword>
<evidence type="ECO:0008006" key="5">
    <source>
        <dbReference type="Google" id="ProtNLM"/>
    </source>
</evidence>
<gene>
    <name evidence="3" type="ORF">EJ06DRAFT_578176</name>
</gene>
<sequence length="278" mass="30619">MAWTRKKSIVLLSILWLALATAIGGYLLHTSTHLRLPIPTAVSAFTLILPSISGLALASLSEAAHRLALRLQGGHGTPSPWHPLALLVLVIYSTVLATLGGTYTGDMDCRLEGWWQKMYSAKDGAGIRSIQDALECCGLRNTVDRPWPFPRGKEVGLGTCREMTGRSVGCLEEWAGRERMVGGLVVLVAFMVVFWMAAVVVVGAEDSSWLRRYLRDEEDYMGEETVNGRVRRIEGQYLDNPVTEENPSEAGSAQVGDEDRTPLVVPSQLREPDEQVQW</sequence>
<evidence type="ECO:0000313" key="4">
    <source>
        <dbReference type="Proteomes" id="UP000799640"/>
    </source>
</evidence>
<feature type="region of interest" description="Disordered" evidence="1">
    <location>
        <begin position="239"/>
        <end position="278"/>
    </location>
</feature>
<feature type="transmembrane region" description="Helical" evidence="2">
    <location>
        <begin position="40"/>
        <end position="60"/>
    </location>
</feature>
<proteinExistence type="predicted"/>
<reference evidence="3" key="1">
    <citation type="journal article" date="2020" name="Stud. Mycol.">
        <title>101 Dothideomycetes genomes: a test case for predicting lifestyles and emergence of pathogens.</title>
        <authorList>
            <person name="Haridas S."/>
            <person name="Albert R."/>
            <person name="Binder M."/>
            <person name="Bloem J."/>
            <person name="Labutti K."/>
            <person name="Salamov A."/>
            <person name="Andreopoulos B."/>
            <person name="Baker S."/>
            <person name="Barry K."/>
            <person name="Bills G."/>
            <person name="Bluhm B."/>
            <person name="Cannon C."/>
            <person name="Castanera R."/>
            <person name="Culley D."/>
            <person name="Daum C."/>
            <person name="Ezra D."/>
            <person name="Gonzalez J."/>
            <person name="Henrissat B."/>
            <person name="Kuo A."/>
            <person name="Liang C."/>
            <person name="Lipzen A."/>
            <person name="Lutzoni F."/>
            <person name="Magnuson J."/>
            <person name="Mondo S."/>
            <person name="Nolan M."/>
            <person name="Ohm R."/>
            <person name="Pangilinan J."/>
            <person name="Park H.-J."/>
            <person name="Ramirez L."/>
            <person name="Alfaro M."/>
            <person name="Sun H."/>
            <person name="Tritt A."/>
            <person name="Yoshinaga Y."/>
            <person name="Zwiers L.-H."/>
            <person name="Turgeon B."/>
            <person name="Goodwin S."/>
            <person name="Spatafora J."/>
            <person name="Crous P."/>
            <person name="Grigoriev I."/>
        </authorList>
    </citation>
    <scope>NUCLEOTIDE SEQUENCE</scope>
    <source>
        <strain evidence="3">CBS 262.69</strain>
    </source>
</reference>
<keyword evidence="2" id="KW-1133">Transmembrane helix</keyword>
<keyword evidence="2" id="KW-0812">Transmembrane</keyword>
<name>A0A6G1IA13_9PEZI</name>
<evidence type="ECO:0000256" key="2">
    <source>
        <dbReference type="SAM" id="Phobius"/>
    </source>
</evidence>